<feature type="compositionally biased region" description="Low complexity" evidence="10">
    <location>
        <begin position="284"/>
        <end position="300"/>
    </location>
</feature>
<proteinExistence type="predicted"/>
<feature type="region of interest" description="Disordered" evidence="10">
    <location>
        <begin position="1"/>
        <end position="79"/>
    </location>
</feature>
<dbReference type="AlphaFoldDB" id="A0AAW0GBP2"/>
<feature type="compositionally biased region" description="Low complexity" evidence="10">
    <location>
        <begin position="58"/>
        <end position="75"/>
    </location>
</feature>
<evidence type="ECO:0000256" key="6">
    <source>
        <dbReference type="ARBA" id="ARBA00022843"/>
    </source>
</evidence>
<sequence>MSTTRPISLSRRRSQVFVSVPDSPYKTPRSRHDHPSTSNSPPSSSSLKENTPLRPSRTNSDLTTLTSMSSLGSPSLKRKLSMSGVVPEVVITTMPPKKKAKTASTTTQVAQVAPKKKSRVPTGDPVVLYSEKYPEGYFYCHQCNKQHSIHLAIRCTVVDGDDGHRCRARYCSRCLGSRYGQKFDEKISDDGSTLSKSEKAGHISDAGYYWKCPKCDGNCNCTKCRKLVGLPALGKIPQLAAQSTSKEPTKAKSQSKAKVSKDTKASTSKSTTSTKRLKAVVELPSPSKSKIAPAPKTKTVPKPKPLPKPLWTRLELLHPSHEVEDRIAIREFFLRFAHALGLQGRKNSINVDELEELEGGTLSSLLEGDDHNLAGWVSDSCVSSMIAGLLNAIASDHSVASLASLIRKAAHAIEQQGTNLTAVWATLESLEAEIESDVDFRFDLPEPLPAPASITQHNTRRAAKAPATNYHIACSAQLVPLVSYLIELTMSTPTIRDALDHDDARKEFSELARVAINQEKTNWQETKDTPKVKQNLKENRAKHKERLNDLEHSMHLVLQKFTHRFGPLGRDSEGRVYYALSPGKSETKAAEELIGGKVARVKLGRGKGGITLEDRKYMQRWSWFLAVKGDKPEGAVEAPREDETAEDLVNLGSESWWGFWDPIEIRKLAEWLEIKHGLSDGSAPATNGSLGPVNGSSSGKGKGKSVASRSTASTSVISQGREPSPLSDLSADESADTDDEEEDPIFALGKPTRKELHTLVKGLRQYADMLEWRVQRASAADDV</sequence>
<feature type="region of interest" description="Disordered" evidence="10">
    <location>
        <begin position="241"/>
        <end position="305"/>
    </location>
</feature>
<evidence type="ECO:0000259" key="11">
    <source>
        <dbReference type="Pfam" id="PF10497"/>
    </source>
</evidence>
<reference evidence="12 13" key="1">
    <citation type="submission" date="2022-09" db="EMBL/GenBank/DDBJ databases">
        <authorList>
            <person name="Palmer J.M."/>
        </authorList>
    </citation>
    <scope>NUCLEOTIDE SEQUENCE [LARGE SCALE GENOMIC DNA]</scope>
    <source>
        <strain evidence="12 13">DSM 7382</strain>
    </source>
</reference>
<keyword evidence="13" id="KW-1185">Reference proteome</keyword>
<evidence type="ECO:0000256" key="10">
    <source>
        <dbReference type="SAM" id="MobiDB-lite"/>
    </source>
</evidence>
<evidence type="ECO:0000256" key="4">
    <source>
        <dbReference type="ARBA" id="ARBA00022499"/>
    </source>
</evidence>
<dbReference type="Pfam" id="PF10497">
    <property type="entry name" value="zf-4CXXC_R1"/>
    <property type="match status" value="1"/>
</dbReference>
<keyword evidence="4" id="KW-1017">Isopeptide bond</keyword>
<dbReference type="PANTHER" id="PTHR31169:SF8">
    <property type="entry name" value="ZINC-FINGER DOMAIN OF MONOAMINE-OXIDASE A REPRESSOR R1 PROTEIN"/>
    <property type="match status" value="1"/>
</dbReference>
<dbReference type="GO" id="GO:0005634">
    <property type="term" value="C:nucleus"/>
    <property type="evidence" value="ECO:0007669"/>
    <property type="project" value="UniProtKB-SubCell"/>
</dbReference>
<feature type="compositionally biased region" description="Low complexity" evidence="10">
    <location>
        <begin position="36"/>
        <end position="46"/>
    </location>
</feature>
<keyword evidence="6" id="KW-0832">Ubl conjugation</keyword>
<feature type="compositionally biased region" description="Low complexity" evidence="10">
    <location>
        <begin position="265"/>
        <end position="274"/>
    </location>
</feature>
<evidence type="ECO:0000256" key="3">
    <source>
        <dbReference type="ARBA" id="ARBA00022490"/>
    </source>
</evidence>
<dbReference type="EMBL" id="JASBNA010000014">
    <property type="protein sequence ID" value="KAK7687001.1"/>
    <property type="molecule type" value="Genomic_DNA"/>
</dbReference>
<name>A0AAW0GBP2_9APHY</name>
<dbReference type="InterPro" id="IPR040221">
    <property type="entry name" value="CDCA7/CDA7L"/>
</dbReference>
<evidence type="ECO:0000313" key="13">
    <source>
        <dbReference type="Proteomes" id="UP001385951"/>
    </source>
</evidence>
<accession>A0AAW0GBP2</accession>
<evidence type="ECO:0000256" key="2">
    <source>
        <dbReference type="ARBA" id="ARBA00004496"/>
    </source>
</evidence>
<feature type="region of interest" description="Disordered" evidence="10">
    <location>
        <begin position="680"/>
        <end position="749"/>
    </location>
</feature>
<evidence type="ECO:0000256" key="5">
    <source>
        <dbReference type="ARBA" id="ARBA00022553"/>
    </source>
</evidence>
<organism evidence="12 13">
    <name type="scientific">Cerrena zonata</name>
    <dbReference type="NCBI Taxonomy" id="2478898"/>
    <lineage>
        <taxon>Eukaryota</taxon>
        <taxon>Fungi</taxon>
        <taxon>Dikarya</taxon>
        <taxon>Basidiomycota</taxon>
        <taxon>Agaricomycotina</taxon>
        <taxon>Agaricomycetes</taxon>
        <taxon>Polyporales</taxon>
        <taxon>Cerrenaceae</taxon>
        <taxon>Cerrena</taxon>
    </lineage>
</organism>
<keyword evidence="3" id="KW-0963">Cytoplasm</keyword>
<keyword evidence="8" id="KW-0804">Transcription</keyword>
<comment type="caution">
    <text evidence="12">The sequence shown here is derived from an EMBL/GenBank/DDBJ whole genome shotgun (WGS) entry which is preliminary data.</text>
</comment>
<gene>
    <name evidence="12" type="ORF">QCA50_009500</name>
</gene>
<dbReference type="InterPro" id="IPR018866">
    <property type="entry name" value="Znf-4CXXC_R1"/>
</dbReference>
<evidence type="ECO:0000256" key="1">
    <source>
        <dbReference type="ARBA" id="ARBA00004123"/>
    </source>
</evidence>
<feature type="domain" description="Zinc-finger" evidence="11">
    <location>
        <begin position="139"/>
        <end position="242"/>
    </location>
</feature>
<evidence type="ECO:0000256" key="7">
    <source>
        <dbReference type="ARBA" id="ARBA00023015"/>
    </source>
</evidence>
<comment type="subcellular location">
    <subcellularLocation>
        <location evidence="2">Cytoplasm</location>
    </subcellularLocation>
    <subcellularLocation>
        <location evidence="1">Nucleus</location>
    </subcellularLocation>
</comment>
<evidence type="ECO:0000256" key="9">
    <source>
        <dbReference type="ARBA" id="ARBA00023242"/>
    </source>
</evidence>
<keyword evidence="7" id="KW-0805">Transcription regulation</keyword>
<dbReference type="GO" id="GO:0005737">
    <property type="term" value="C:cytoplasm"/>
    <property type="evidence" value="ECO:0007669"/>
    <property type="project" value="UniProtKB-SubCell"/>
</dbReference>
<dbReference type="PANTHER" id="PTHR31169">
    <property type="entry name" value="OS05G0300700 PROTEIN"/>
    <property type="match status" value="1"/>
</dbReference>
<keyword evidence="9" id="KW-0539">Nucleus</keyword>
<evidence type="ECO:0000313" key="12">
    <source>
        <dbReference type="EMBL" id="KAK7687001.1"/>
    </source>
</evidence>
<feature type="compositionally biased region" description="Low complexity" evidence="10">
    <location>
        <begin position="695"/>
        <end position="729"/>
    </location>
</feature>
<feature type="compositionally biased region" description="Acidic residues" evidence="10">
    <location>
        <begin position="730"/>
        <end position="744"/>
    </location>
</feature>
<evidence type="ECO:0000256" key="8">
    <source>
        <dbReference type="ARBA" id="ARBA00023163"/>
    </source>
</evidence>
<protein>
    <recommendedName>
        <fullName evidence="11">Zinc-finger domain-containing protein</fullName>
    </recommendedName>
</protein>
<keyword evidence="5" id="KW-0597">Phosphoprotein</keyword>
<dbReference type="GO" id="GO:0006355">
    <property type="term" value="P:regulation of DNA-templated transcription"/>
    <property type="evidence" value="ECO:0007669"/>
    <property type="project" value="InterPro"/>
</dbReference>
<dbReference type="Proteomes" id="UP001385951">
    <property type="component" value="Unassembled WGS sequence"/>
</dbReference>